<evidence type="ECO:0000256" key="3">
    <source>
        <dbReference type="SAM" id="Phobius"/>
    </source>
</evidence>
<keyword evidence="3" id="KW-1133">Transmembrane helix</keyword>
<dbReference type="PANTHER" id="PTHR11348">
    <property type="entry name" value="CONNECTIVE TISSUE GROWTH FACTOR-RELATED"/>
    <property type="match status" value="1"/>
</dbReference>
<feature type="compositionally biased region" description="Polar residues" evidence="2">
    <location>
        <begin position="64"/>
        <end position="79"/>
    </location>
</feature>
<reference evidence="8" key="1">
    <citation type="submission" date="2025-08" db="UniProtKB">
        <authorList>
            <consortium name="RefSeq"/>
        </authorList>
    </citation>
    <scope>IDENTIFICATION</scope>
    <source>
        <strain evidence="8">14028-0561.14</strain>
        <tissue evidence="8">Whole fly</tissue>
    </source>
</reference>
<feature type="compositionally biased region" description="Low complexity" evidence="2">
    <location>
        <begin position="331"/>
        <end position="360"/>
    </location>
</feature>
<dbReference type="Pfam" id="PF00041">
    <property type="entry name" value="fn3"/>
    <property type="match status" value="1"/>
</dbReference>
<feature type="region of interest" description="Disordered" evidence="2">
    <location>
        <begin position="478"/>
        <end position="505"/>
    </location>
</feature>
<feature type="region of interest" description="Disordered" evidence="2">
    <location>
        <begin position="393"/>
        <end position="450"/>
    </location>
</feature>
<feature type="transmembrane region" description="Helical" evidence="3">
    <location>
        <begin position="988"/>
        <end position="1013"/>
    </location>
</feature>
<keyword evidence="7" id="KW-1185">Reference proteome</keyword>
<evidence type="ECO:0000256" key="1">
    <source>
        <dbReference type="ARBA" id="ARBA00022729"/>
    </source>
</evidence>
<dbReference type="InterPro" id="IPR003961">
    <property type="entry name" value="FN3_dom"/>
</dbReference>
<feature type="compositionally biased region" description="Low complexity" evidence="2">
    <location>
        <begin position="420"/>
        <end position="440"/>
    </location>
</feature>
<dbReference type="InterPro" id="IPR013783">
    <property type="entry name" value="Ig-like_fold"/>
</dbReference>
<feature type="compositionally biased region" description="Basic and acidic residues" evidence="2">
    <location>
        <begin position="163"/>
        <end position="181"/>
    </location>
</feature>
<gene>
    <name evidence="8" type="primary">sas</name>
</gene>
<evidence type="ECO:0000259" key="6">
    <source>
        <dbReference type="PROSITE" id="PS50853"/>
    </source>
</evidence>
<dbReference type="FunFam" id="2.60.40.10:FF:001574">
    <property type="entry name" value="Blast:Putative epidermal cell surface receptor"/>
    <property type="match status" value="1"/>
</dbReference>
<accession>A0A6P4JAL1</accession>
<dbReference type="GO" id="GO:0007155">
    <property type="term" value="P:cell adhesion"/>
    <property type="evidence" value="ECO:0007669"/>
    <property type="project" value="TreeGrafter"/>
</dbReference>
<evidence type="ECO:0000259" key="5">
    <source>
        <dbReference type="PROSITE" id="PS50184"/>
    </source>
</evidence>
<dbReference type="AlphaFoldDB" id="A0A6P4JAL1"/>
<feature type="domain" description="Fibronectin type-III" evidence="6">
    <location>
        <begin position="869"/>
        <end position="965"/>
    </location>
</feature>
<keyword evidence="3" id="KW-0812">Transmembrane</keyword>
<dbReference type="GO" id="GO:0045597">
    <property type="term" value="P:positive regulation of cell differentiation"/>
    <property type="evidence" value="ECO:0007669"/>
    <property type="project" value="TreeGrafter"/>
</dbReference>
<dbReference type="SUPFAM" id="SSF57603">
    <property type="entry name" value="FnI-like domain"/>
    <property type="match status" value="1"/>
</dbReference>
<feature type="chain" id="PRO_5028222636" evidence="4">
    <location>
        <begin position="43"/>
        <end position="1050"/>
    </location>
</feature>
<dbReference type="InterPro" id="IPR036116">
    <property type="entry name" value="FN3_sf"/>
</dbReference>
<dbReference type="SUPFAM" id="SSF49265">
    <property type="entry name" value="Fibronectin type III"/>
    <property type="match status" value="1"/>
</dbReference>
<feature type="region of interest" description="Disordered" evidence="2">
    <location>
        <begin position="61"/>
        <end position="208"/>
    </location>
</feature>
<dbReference type="GO" id="GO:0005615">
    <property type="term" value="C:extracellular space"/>
    <property type="evidence" value="ECO:0007669"/>
    <property type="project" value="TreeGrafter"/>
</dbReference>
<feature type="compositionally biased region" description="Low complexity" evidence="2">
    <location>
        <begin position="487"/>
        <end position="502"/>
    </location>
</feature>
<dbReference type="CDD" id="cd00063">
    <property type="entry name" value="FN3"/>
    <property type="match status" value="2"/>
</dbReference>
<feature type="domain" description="Fibronectin type-III" evidence="6">
    <location>
        <begin position="638"/>
        <end position="742"/>
    </location>
</feature>
<dbReference type="FunFam" id="2.60.40.10:FF:002400">
    <property type="entry name" value="Stranded at second, isoform C"/>
    <property type="match status" value="1"/>
</dbReference>
<evidence type="ECO:0000313" key="7">
    <source>
        <dbReference type="Proteomes" id="UP001652661"/>
    </source>
</evidence>
<evidence type="ECO:0000256" key="4">
    <source>
        <dbReference type="SAM" id="SignalP"/>
    </source>
</evidence>
<dbReference type="Proteomes" id="UP001652661">
    <property type="component" value="Chromosome 3R"/>
</dbReference>
<feature type="domain" description="Fibronectin type-III" evidence="6">
    <location>
        <begin position="764"/>
        <end position="863"/>
    </location>
</feature>
<name>A0A6P4JAL1_DROKI</name>
<protein>
    <submittedName>
        <fullName evidence="8">Epidermal cell surface receptor isoform X4</fullName>
    </submittedName>
</protein>
<keyword evidence="8" id="KW-0675">Receptor</keyword>
<feature type="compositionally biased region" description="Low complexity" evidence="2">
    <location>
        <begin position="260"/>
        <end position="274"/>
    </location>
</feature>
<feature type="domain" description="VWFC" evidence="5">
    <location>
        <begin position="524"/>
        <end position="595"/>
    </location>
</feature>
<dbReference type="SMART" id="SM00060">
    <property type="entry name" value="FN3"/>
    <property type="match status" value="2"/>
</dbReference>
<dbReference type="PANTHER" id="PTHR11348:SF34">
    <property type="entry name" value="EPIDERMAL CELL SURFACE RECEPTOR-RELATED"/>
    <property type="match status" value="1"/>
</dbReference>
<feature type="compositionally biased region" description="Low complexity" evidence="2">
    <location>
        <begin position="129"/>
        <end position="149"/>
    </location>
</feature>
<dbReference type="RefSeq" id="XP_017031653.1">
    <property type="nucleotide sequence ID" value="XM_017176164.3"/>
</dbReference>
<organism evidence="7 8">
    <name type="scientific">Drosophila kikkawai</name>
    <name type="common">Fruit fly</name>
    <dbReference type="NCBI Taxonomy" id="30033"/>
    <lineage>
        <taxon>Eukaryota</taxon>
        <taxon>Metazoa</taxon>
        <taxon>Ecdysozoa</taxon>
        <taxon>Arthropoda</taxon>
        <taxon>Hexapoda</taxon>
        <taxon>Insecta</taxon>
        <taxon>Pterygota</taxon>
        <taxon>Neoptera</taxon>
        <taxon>Endopterygota</taxon>
        <taxon>Diptera</taxon>
        <taxon>Brachycera</taxon>
        <taxon>Muscomorpha</taxon>
        <taxon>Ephydroidea</taxon>
        <taxon>Drosophilidae</taxon>
        <taxon>Drosophila</taxon>
        <taxon>Sophophora</taxon>
    </lineage>
</organism>
<feature type="region of interest" description="Disordered" evidence="2">
    <location>
        <begin position="327"/>
        <end position="381"/>
    </location>
</feature>
<dbReference type="Gene3D" id="2.60.40.10">
    <property type="entry name" value="Immunoglobulins"/>
    <property type="match status" value="2"/>
</dbReference>
<feature type="compositionally biased region" description="Basic and acidic residues" evidence="2">
    <location>
        <begin position="404"/>
        <end position="418"/>
    </location>
</feature>
<dbReference type="PROSITE" id="PS50184">
    <property type="entry name" value="VWFC_2"/>
    <property type="match status" value="1"/>
</dbReference>
<sequence>MQTCRRRKAGGHAASAIPWRSLCLATLCGLLLLGIQIEQAASAPAGEDSAAATTAVPMLDATTDAPNTSASSTTIAVEQSNSNSSSSSSTEAADGSTTSTTTTTTEAANISNTSESEAEITTMLPIMDSSSSVSSTSIEPITSTEPTTTPRQETEQQMVFSHTEPDQSHIQHIPLRDEHAESSGSDDATTEMLREQQHQESEQQQNELNQISNEQDDVVKDLNNFRHPATLITASNSNENGETESDKRVETTTGTPPPATSNSTTPAAPTTASTEGAVPSEREEDPYHVHILSENHDRLAEHEDYQMLSTSTEESTSSMAGIVVSQENKATAEPSAASESTSTSTSPAPSTGTSTTTSRARAMHMNEPENETGTTIMPESESGPVINIVEGQHTHQQEEEEEQQEKKSEETLKSKEPESESQSSSTTEATVTTTTSEPSPFVAFAGEGRSASGGDDVELFLHHNGSTHEQLMDLSDVDMDEDQNGGSSSSSSTSTSTTTTTTVQPETEMPKIVEITASGDTMQRECLANNKSYKHGELMDRDCDEKCTCNRGDWMCEPRCRGLSYPRGSQRSMANPNCREKVVEEDECCRIMECSEPLLEPTVVTSEAAVPSTEKTSVEVAAVTMPPADDEGAGNLQPDIEVHTLEAIDPRSIRIVFTVPQVYVNLHGRVELRYTNGPSNDTTTWEQQIFAPPEDLIATSQMEFDLPMLEPNSLYKVKITLILRDLNSQPTSSVYTVKTPPERTITPPPPFTDYRPDFQDIFKNVEDPELNVSETNASWLQLTWKKLGDEQMEYVDGVQLRYKELTGMIYSSSPLIHRTLTSYTIQNLQPDTGYEIGLYYIPLAGHGAELRAGHMIKVRTAPKIDVYGFDVTVNVTKVKTQSVEISWNGVPYPEDKFVHIYRAIYQSDAGKEDSSVFKVAKRDSTTGTLIMDLKPGTKYRLWLEMYLTNGNTKKSNVVNFITKPGGPATPGKTGKLLTAGTDQPVGDYYGPLVVVSVIAALAIMSTLALLLIITRRRVHQTASITPPRKSDAAYDNPSYKVEIQQETMNL</sequence>
<dbReference type="GO" id="GO:0005178">
    <property type="term" value="F:integrin binding"/>
    <property type="evidence" value="ECO:0007669"/>
    <property type="project" value="TreeGrafter"/>
</dbReference>
<keyword evidence="1 4" id="KW-0732">Signal</keyword>
<proteinExistence type="predicted"/>
<dbReference type="InterPro" id="IPR001007">
    <property type="entry name" value="VWF_dom"/>
</dbReference>
<feature type="compositionally biased region" description="Low complexity" evidence="2">
    <location>
        <begin position="80"/>
        <end position="114"/>
    </location>
</feature>
<evidence type="ECO:0000256" key="2">
    <source>
        <dbReference type="SAM" id="MobiDB-lite"/>
    </source>
</evidence>
<dbReference type="OrthoDB" id="6022609at2759"/>
<evidence type="ECO:0000313" key="8">
    <source>
        <dbReference type="RefSeq" id="XP_017031653.1"/>
    </source>
</evidence>
<dbReference type="InterPro" id="IPR050941">
    <property type="entry name" value="CCN"/>
</dbReference>
<dbReference type="PROSITE" id="PS50853">
    <property type="entry name" value="FN3"/>
    <property type="match status" value="3"/>
</dbReference>
<feature type="compositionally biased region" description="Basic and acidic residues" evidence="2">
    <location>
        <begin position="192"/>
        <end position="201"/>
    </location>
</feature>
<feature type="region of interest" description="Disordered" evidence="2">
    <location>
        <begin position="230"/>
        <end position="284"/>
    </location>
</feature>
<keyword evidence="3" id="KW-0472">Membrane</keyword>
<feature type="signal peptide" evidence="4">
    <location>
        <begin position="1"/>
        <end position="42"/>
    </location>
</feature>